<name>A2F745_TRIV3</name>
<dbReference type="eggNOG" id="KOG1552">
    <property type="taxonomic scope" value="Eukaryota"/>
</dbReference>
<feature type="domain" description="Serine aminopeptidase S33" evidence="1">
    <location>
        <begin position="70"/>
        <end position="200"/>
    </location>
</feature>
<dbReference type="InterPro" id="IPR022742">
    <property type="entry name" value="Hydrolase_4"/>
</dbReference>
<dbReference type="RefSeq" id="XP_001312212.1">
    <property type="nucleotide sequence ID" value="XM_001312211.1"/>
</dbReference>
<dbReference type="PANTHER" id="PTHR43358">
    <property type="entry name" value="ALPHA/BETA-HYDROLASE"/>
    <property type="match status" value="1"/>
</dbReference>
<sequence>MSSLIVSLAKKGIIRPPRNKYKLETLPTKFSIEGFGEIEREELNFVNLRGYTIAGSYYKAPNPAPGNPCVVYMHGNASNQLEGRFCVSLFLPIGINVYCFDFAGCGCSQGDFVTLGHYEAQDAILAVETIQERYDCQKIAFWGRAMGAVTAFIVASTRKDIKAIIADTPFASLHELCMRIAKQKKIPDSMYDSLWPKIRQKVLEDTEFDIESLNIIDLAGFCITPTFFIHGNEDDFIPTSNSQILFDSLPTDHKEIHIVPGSTNDDRPPKIITDATIFIAHWLGVEVEFA</sequence>
<evidence type="ECO:0000313" key="3">
    <source>
        <dbReference type="Proteomes" id="UP000001542"/>
    </source>
</evidence>
<proteinExistence type="predicted"/>
<dbReference type="Proteomes" id="UP000001542">
    <property type="component" value="Unassembled WGS sequence"/>
</dbReference>
<protein>
    <recommendedName>
        <fullName evidence="1">Serine aminopeptidase S33 domain-containing protein</fullName>
    </recommendedName>
</protein>
<evidence type="ECO:0000313" key="2">
    <source>
        <dbReference type="EMBL" id="EAX99282.1"/>
    </source>
</evidence>
<dbReference type="SMR" id="A2F745"/>
<dbReference type="VEuPathDB" id="TrichDB:TVAG_112980"/>
<dbReference type="InterPro" id="IPR052920">
    <property type="entry name" value="DNA-binding_regulatory"/>
</dbReference>
<reference evidence="2" key="2">
    <citation type="journal article" date="2007" name="Science">
        <title>Draft genome sequence of the sexually transmitted pathogen Trichomonas vaginalis.</title>
        <authorList>
            <person name="Carlton J.M."/>
            <person name="Hirt R.P."/>
            <person name="Silva J.C."/>
            <person name="Delcher A.L."/>
            <person name="Schatz M."/>
            <person name="Zhao Q."/>
            <person name="Wortman J.R."/>
            <person name="Bidwell S.L."/>
            <person name="Alsmark U.C.M."/>
            <person name="Besteiro S."/>
            <person name="Sicheritz-Ponten T."/>
            <person name="Noel C.J."/>
            <person name="Dacks J.B."/>
            <person name="Foster P.G."/>
            <person name="Simillion C."/>
            <person name="Van de Peer Y."/>
            <person name="Miranda-Saavedra D."/>
            <person name="Barton G.J."/>
            <person name="Westrop G.D."/>
            <person name="Mueller S."/>
            <person name="Dessi D."/>
            <person name="Fiori P.L."/>
            <person name="Ren Q."/>
            <person name="Paulsen I."/>
            <person name="Zhang H."/>
            <person name="Bastida-Corcuera F.D."/>
            <person name="Simoes-Barbosa A."/>
            <person name="Brown M.T."/>
            <person name="Hayes R.D."/>
            <person name="Mukherjee M."/>
            <person name="Okumura C.Y."/>
            <person name="Schneider R."/>
            <person name="Smith A.J."/>
            <person name="Vanacova S."/>
            <person name="Villalvazo M."/>
            <person name="Haas B.J."/>
            <person name="Pertea M."/>
            <person name="Feldblyum T.V."/>
            <person name="Utterback T.R."/>
            <person name="Shu C.L."/>
            <person name="Osoegawa K."/>
            <person name="de Jong P.J."/>
            <person name="Hrdy I."/>
            <person name="Horvathova L."/>
            <person name="Zubacova Z."/>
            <person name="Dolezal P."/>
            <person name="Malik S.B."/>
            <person name="Logsdon J.M. Jr."/>
            <person name="Henze K."/>
            <person name="Gupta A."/>
            <person name="Wang C.C."/>
            <person name="Dunne R.L."/>
            <person name="Upcroft J.A."/>
            <person name="Upcroft P."/>
            <person name="White O."/>
            <person name="Salzberg S.L."/>
            <person name="Tang P."/>
            <person name="Chiu C.-H."/>
            <person name="Lee Y.-S."/>
            <person name="Embley T.M."/>
            <person name="Coombs G.H."/>
            <person name="Mottram J.C."/>
            <person name="Tachezy J."/>
            <person name="Fraser-Liggett C.M."/>
            <person name="Johnson P.J."/>
        </authorList>
    </citation>
    <scope>NUCLEOTIDE SEQUENCE [LARGE SCALE GENOMIC DNA]</scope>
    <source>
        <strain evidence="2">G3</strain>
    </source>
</reference>
<dbReference type="InParanoid" id="A2F745"/>
<dbReference type="KEGG" id="tva:4757088"/>
<evidence type="ECO:0000259" key="1">
    <source>
        <dbReference type="Pfam" id="PF12146"/>
    </source>
</evidence>
<dbReference type="AlphaFoldDB" id="A2F745"/>
<dbReference type="EMBL" id="DS113643">
    <property type="protein sequence ID" value="EAX99282.1"/>
    <property type="molecule type" value="Genomic_DNA"/>
</dbReference>
<dbReference type="STRING" id="5722.A2F745"/>
<accession>A2F745</accession>
<dbReference type="Pfam" id="PF12146">
    <property type="entry name" value="Hydrolase_4"/>
    <property type="match status" value="1"/>
</dbReference>
<dbReference type="OrthoDB" id="10249433at2759"/>
<gene>
    <name evidence="2" type="ORF">TVAG_112980</name>
</gene>
<dbReference type="VEuPathDB" id="TrichDB:TVAGG3_0258690"/>
<organism evidence="2 3">
    <name type="scientific">Trichomonas vaginalis (strain ATCC PRA-98 / G3)</name>
    <dbReference type="NCBI Taxonomy" id="412133"/>
    <lineage>
        <taxon>Eukaryota</taxon>
        <taxon>Metamonada</taxon>
        <taxon>Parabasalia</taxon>
        <taxon>Trichomonadida</taxon>
        <taxon>Trichomonadidae</taxon>
        <taxon>Trichomonas</taxon>
    </lineage>
</organism>
<dbReference type="FunCoup" id="A2F745">
    <property type="interactions" value="191"/>
</dbReference>
<keyword evidence="3" id="KW-1185">Reference proteome</keyword>
<dbReference type="OMA" id="EYRCTEK"/>
<dbReference type="InterPro" id="IPR029058">
    <property type="entry name" value="AB_hydrolase_fold"/>
</dbReference>
<dbReference type="Gene3D" id="3.40.50.1820">
    <property type="entry name" value="alpha/beta hydrolase"/>
    <property type="match status" value="1"/>
</dbReference>
<reference evidence="2" key="1">
    <citation type="submission" date="2006-10" db="EMBL/GenBank/DDBJ databases">
        <authorList>
            <person name="Amadeo P."/>
            <person name="Zhao Q."/>
            <person name="Wortman J."/>
            <person name="Fraser-Liggett C."/>
            <person name="Carlton J."/>
        </authorList>
    </citation>
    <scope>NUCLEOTIDE SEQUENCE</scope>
    <source>
        <strain evidence="2">G3</strain>
    </source>
</reference>
<dbReference type="PANTHER" id="PTHR43358:SF4">
    <property type="entry name" value="ALPHA_BETA HYDROLASE FOLD-1 DOMAIN-CONTAINING PROTEIN"/>
    <property type="match status" value="1"/>
</dbReference>
<dbReference type="SUPFAM" id="SSF53474">
    <property type="entry name" value="alpha/beta-Hydrolases"/>
    <property type="match status" value="1"/>
</dbReference>